<comment type="similarity">
    <text evidence="1">Belongs to the IF-3 family.</text>
</comment>
<evidence type="ECO:0000259" key="5">
    <source>
        <dbReference type="Pfam" id="PF00707"/>
    </source>
</evidence>
<dbReference type="Gene3D" id="3.30.110.10">
    <property type="entry name" value="Translation initiation factor 3 (IF-3), C-terminal domain"/>
    <property type="match status" value="1"/>
</dbReference>
<dbReference type="Pfam" id="PF00707">
    <property type="entry name" value="IF3_C"/>
    <property type="match status" value="1"/>
</dbReference>
<dbReference type="InterPro" id="IPR036787">
    <property type="entry name" value="T_IF-3_N_sf"/>
</dbReference>
<dbReference type="GO" id="GO:0003743">
    <property type="term" value="F:translation initiation factor activity"/>
    <property type="evidence" value="ECO:0007669"/>
    <property type="project" value="UniProtKB-UniRule"/>
</dbReference>
<evidence type="ECO:0000256" key="4">
    <source>
        <dbReference type="NCBIfam" id="TIGR00168"/>
    </source>
</evidence>
<dbReference type="InterPro" id="IPR001288">
    <property type="entry name" value="Translation_initiation_fac_3"/>
</dbReference>
<dbReference type="Pfam" id="PF05198">
    <property type="entry name" value="IF3_N"/>
    <property type="match status" value="1"/>
</dbReference>
<feature type="domain" description="Translation initiation factor 3 N-terminal" evidence="6">
    <location>
        <begin position="19"/>
        <end position="87"/>
    </location>
</feature>
<evidence type="ECO:0000259" key="6">
    <source>
        <dbReference type="Pfam" id="PF05198"/>
    </source>
</evidence>
<dbReference type="PANTHER" id="PTHR10938:SF0">
    <property type="entry name" value="TRANSLATION INITIATION FACTOR IF-3, MITOCHONDRIAL"/>
    <property type="match status" value="1"/>
</dbReference>
<dbReference type="AlphaFoldDB" id="A0A1F6LJD6"/>
<dbReference type="PANTHER" id="PTHR10938">
    <property type="entry name" value="TRANSLATION INITIATION FACTOR IF-3"/>
    <property type="match status" value="1"/>
</dbReference>
<dbReference type="InterPro" id="IPR019815">
    <property type="entry name" value="Translation_initiation_fac_3_C"/>
</dbReference>
<feature type="domain" description="Translation initiation factor 3 C-terminal" evidence="5">
    <location>
        <begin position="96"/>
        <end position="179"/>
    </location>
</feature>
<dbReference type="SUPFAM" id="SSF55200">
    <property type="entry name" value="Translation initiation factor IF3, C-terminal domain"/>
    <property type="match status" value="1"/>
</dbReference>
<accession>A0A1F6LJD6</accession>
<evidence type="ECO:0000256" key="2">
    <source>
        <dbReference type="ARBA" id="ARBA00022540"/>
    </source>
</evidence>
<dbReference type="GO" id="GO:0043022">
    <property type="term" value="F:ribosome binding"/>
    <property type="evidence" value="ECO:0007669"/>
    <property type="project" value="TreeGrafter"/>
</dbReference>
<organism evidence="7 8">
    <name type="scientific">Candidatus Magasanikbacteria bacterium RIFCSPHIGHO2_01_FULL_33_34</name>
    <dbReference type="NCBI Taxonomy" id="1798671"/>
    <lineage>
        <taxon>Bacteria</taxon>
        <taxon>Candidatus Magasanikiibacteriota</taxon>
    </lineage>
</organism>
<dbReference type="NCBIfam" id="TIGR00168">
    <property type="entry name" value="infC"/>
    <property type="match status" value="1"/>
</dbReference>
<evidence type="ECO:0000313" key="8">
    <source>
        <dbReference type="Proteomes" id="UP000177067"/>
    </source>
</evidence>
<dbReference type="SUPFAM" id="SSF54364">
    <property type="entry name" value="Translation initiation factor IF3, N-terminal domain"/>
    <property type="match status" value="1"/>
</dbReference>
<comment type="caution">
    <text evidence="7">The sequence shown here is derived from an EMBL/GenBank/DDBJ whole genome shotgun (WGS) entry which is preliminary data.</text>
</comment>
<keyword evidence="3" id="KW-0648">Protein biosynthesis</keyword>
<keyword evidence="2 7" id="KW-0396">Initiation factor</keyword>
<sequence>MRISRKKRPDKPLIPHYNLNERIKVEKLRLLDAEGKNIGVFSTPEAIALAQEQELDLVEINPKADPPVAKLIDFAKFKYQKEKEIRKQKSSSHVSDIKGVRLSIRISEHDMNIRLTQAVKFIERGDKVKPEILLKGRENARPEFAFDVIKKFFTLLNEKIKVKYEQDPTKQGNKITSIIIKLT</sequence>
<proteinExistence type="inferred from homology"/>
<dbReference type="Gene3D" id="3.10.20.80">
    <property type="entry name" value="Translation initiation factor 3 (IF-3), N-terminal domain"/>
    <property type="match status" value="1"/>
</dbReference>
<dbReference type="InterPro" id="IPR019814">
    <property type="entry name" value="Translation_initiation_fac_3_N"/>
</dbReference>
<dbReference type="InterPro" id="IPR036788">
    <property type="entry name" value="T_IF-3_C_sf"/>
</dbReference>
<reference evidence="7 8" key="1">
    <citation type="journal article" date="2016" name="Nat. Commun.">
        <title>Thousands of microbial genomes shed light on interconnected biogeochemical processes in an aquifer system.</title>
        <authorList>
            <person name="Anantharaman K."/>
            <person name="Brown C.T."/>
            <person name="Hug L.A."/>
            <person name="Sharon I."/>
            <person name="Castelle C.J."/>
            <person name="Probst A.J."/>
            <person name="Thomas B.C."/>
            <person name="Singh A."/>
            <person name="Wilkins M.J."/>
            <person name="Karaoz U."/>
            <person name="Brodie E.L."/>
            <person name="Williams K.H."/>
            <person name="Hubbard S.S."/>
            <person name="Banfield J.F."/>
        </authorList>
    </citation>
    <scope>NUCLEOTIDE SEQUENCE [LARGE SCALE GENOMIC DNA]</scope>
</reference>
<dbReference type="Proteomes" id="UP000177067">
    <property type="component" value="Unassembled WGS sequence"/>
</dbReference>
<gene>
    <name evidence="7" type="ORF">A2725_01355</name>
</gene>
<name>A0A1F6LJD6_9BACT</name>
<evidence type="ECO:0000313" key="7">
    <source>
        <dbReference type="EMBL" id="OGH59456.1"/>
    </source>
</evidence>
<dbReference type="GO" id="GO:0005737">
    <property type="term" value="C:cytoplasm"/>
    <property type="evidence" value="ECO:0007669"/>
    <property type="project" value="UniProtKB-ARBA"/>
</dbReference>
<evidence type="ECO:0000256" key="1">
    <source>
        <dbReference type="ARBA" id="ARBA00005439"/>
    </source>
</evidence>
<dbReference type="EMBL" id="MFPS01000007">
    <property type="protein sequence ID" value="OGH59456.1"/>
    <property type="molecule type" value="Genomic_DNA"/>
</dbReference>
<protein>
    <recommendedName>
        <fullName evidence="4">Translation initiation factor IF-3</fullName>
    </recommendedName>
</protein>
<dbReference type="GO" id="GO:0032790">
    <property type="term" value="P:ribosome disassembly"/>
    <property type="evidence" value="ECO:0007669"/>
    <property type="project" value="TreeGrafter"/>
</dbReference>
<evidence type="ECO:0000256" key="3">
    <source>
        <dbReference type="ARBA" id="ARBA00022917"/>
    </source>
</evidence>